<dbReference type="SUPFAM" id="SSF48452">
    <property type="entry name" value="TPR-like"/>
    <property type="match status" value="1"/>
</dbReference>
<evidence type="ECO:0000313" key="2">
    <source>
        <dbReference type="EMBL" id="ORX50276.1"/>
    </source>
</evidence>
<organism evidence="2 3">
    <name type="scientific">Piromyces finnis</name>
    <dbReference type="NCBI Taxonomy" id="1754191"/>
    <lineage>
        <taxon>Eukaryota</taxon>
        <taxon>Fungi</taxon>
        <taxon>Fungi incertae sedis</taxon>
        <taxon>Chytridiomycota</taxon>
        <taxon>Chytridiomycota incertae sedis</taxon>
        <taxon>Neocallimastigomycetes</taxon>
        <taxon>Neocallimastigales</taxon>
        <taxon>Neocallimastigaceae</taxon>
        <taxon>Piromyces</taxon>
    </lineage>
</organism>
<gene>
    <name evidence="2" type="ORF">BCR36DRAFT_326836</name>
</gene>
<dbReference type="AlphaFoldDB" id="A0A1Y1VA63"/>
<sequence length="175" mass="20579">MNKQAEEDKRKKLEIGQENRLKGNEYFKEKDYKKALKSYYTALLYTTGLKSNLEFGPKVNNEQLNDDIDKCLISIYNNMALCQMKIEKYERAVQSCTKVLEIEDFNDKALYRRGKSYLALQKFDLAEKDLKKASNINSNDSGIKEALNLLKKEKAKYEKEKNEEMKKLSKKMFEK</sequence>
<dbReference type="SMART" id="SM00028">
    <property type="entry name" value="TPR"/>
    <property type="match status" value="3"/>
</dbReference>
<feature type="repeat" description="TPR" evidence="1">
    <location>
        <begin position="107"/>
        <end position="140"/>
    </location>
</feature>
<dbReference type="OrthoDB" id="433738at2759"/>
<protein>
    <submittedName>
        <fullName evidence="2">TPR-like protein</fullName>
    </submittedName>
</protein>
<dbReference type="STRING" id="1754191.A0A1Y1VA63"/>
<dbReference type="EMBL" id="MCFH01000021">
    <property type="protein sequence ID" value="ORX50276.1"/>
    <property type="molecule type" value="Genomic_DNA"/>
</dbReference>
<dbReference type="InterPro" id="IPR050754">
    <property type="entry name" value="FKBP4/5/8-like"/>
</dbReference>
<dbReference type="PANTHER" id="PTHR46512">
    <property type="entry name" value="PEPTIDYLPROLYL ISOMERASE"/>
    <property type="match status" value="1"/>
</dbReference>
<keyword evidence="1" id="KW-0802">TPR repeat</keyword>
<comment type="caution">
    <text evidence="2">The sequence shown here is derived from an EMBL/GenBank/DDBJ whole genome shotgun (WGS) entry which is preliminary data.</text>
</comment>
<dbReference type="InterPro" id="IPR019734">
    <property type="entry name" value="TPR_rpt"/>
</dbReference>
<evidence type="ECO:0000256" key="1">
    <source>
        <dbReference type="PROSITE-ProRule" id="PRU00339"/>
    </source>
</evidence>
<name>A0A1Y1VA63_9FUNG</name>
<dbReference type="PROSITE" id="PS50005">
    <property type="entry name" value="TPR"/>
    <property type="match status" value="1"/>
</dbReference>
<dbReference type="InterPro" id="IPR011990">
    <property type="entry name" value="TPR-like_helical_dom_sf"/>
</dbReference>
<dbReference type="Proteomes" id="UP000193719">
    <property type="component" value="Unassembled WGS sequence"/>
</dbReference>
<evidence type="ECO:0000313" key="3">
    <source>
        <dbReference type="Proteomes" id="UP000193719"/>
    </source>
</evidence>
<reference evidence="2 3" key="1">
    <citation type="submission" date="2016-08" db="EMBL/GenBank/DDBJ databases">
        <title>Genomes of anaerobic fungi encode conserved fungal cellulosomes for biomass hydrolysis.</title>
        <authorList>
            <consortium name="DOE Joint Genome Institute"/>
            <person name="Haitjema C.H."/>
            <person name="Gilmore S.P."/>
            <person name="Henske J.K."/>
            <person name="Solomon K.V."/>
            <person name="De Groot R."/>
            <person name="Kuo A."/>
            <person name="Mondo S.J."/>
            <person name="Salamov A.A."/>
            <person name="Labutti K."/>
            <person name="Zhao Z."/>
            <person name="Chiniquy J."/>
            <person name="Barry K."/>
            <person name="Brewer H.M."/>
            <person name="Purvine S.O."/>
            <person name="Wright A.T."/>
            <person name="Boxma B."/>
            <person name="Van Alen T."/>
            <person name="Hackstein J.H."/>
            <person name="Baker S.E."/>
            <person name="Grigoriev I.V."/>
            <person name="O'Malley M.A."/>
        </authorList>
    </citation>
    <scope>NUCLEOTIDE SEQUENCE [LARGE SCALE GENOMIC DNA]</scope>
    <source>
        <strain evidence="3">finn</strain>
    </source>
</reference>
<dbReference type="Gene3D" id="1.25.40.10">
    <property type="entry name" value="Tetratricopeptide repeat domain"/>
    <property type="match status" value="1"/>
</dbReference>
<dbReference type="Pfam" id="PF13181">
    <property type="entry name" value="TPR_8"/>
    <property type="match status" value="2"/>
</dbReference>
<accession>A0A1Y1VA63</accession>
<proteinExistence type="predicted"/>
<keyword evidence="3" id="KW-1185">Reference proteome</keyword>
<reference evidence="2 3" key="2">
    <citation type="submission" date="2016-08" db="EMBL/GenBank/DDBJ databases">
        <title>Pervasive Adenine N6-methylation of Active Genes in Fungi.</title>
        <authorList>
            <consortium name="DOE Joint Genome Institute"/>
            <person name="Mondo S.J."/>
            <person name="Dannebaum R.O."/>
            <person name="Kuo R.C."/>
            <person name="Labutti K."/>
            <person name="Haridas S."/>
            <person name="Kuo A."/>
            <person name="Salamov A."/>
            <person name="Ahrendt S.R."/>
            <person name="Lipzen A."/>
            <person name="Sullivan W."/>
            <person name="Andreopoulos W.B."/>
            <person name="Clum A."/>
            <person name="Lindquist E."/>
            <person name="Daum C."/>
            <person name="Ramamoorthy G.K."/>
            <person name="Gryganskyi A."/>
            <person name="Culley D."/>
            <person name="Magnuson J.K."/>
            <person name="James T.Y."/>
            <person name="O'Malley M.A."/>
            <person name="Stajich J.E."/>
            <person name="Spatafora J.W."/>
            <person name="Visel A."/>
            <person name="Grigoriev I.V."/>
        </authorList>
    </citation>
    <scope>NUCLEOTIDE SEQUENCE [LARGE SCALE GENOMIC DNA]</scope>
    <source>
        <strain evidence="3">finn</strain>
    </source>
</reference>